<evidence type="ECO:0000259" key="1">
    <source>
        <dbReference type="Pfam" id="PF00248"/>
    </source>
</evidence>
<dbReference type="Gene3D" id="3.20.20.100">
    <property type="entry name" value="NADP-dependent oxidoreductase domain"/>
    <property type="match status" value="1"/>
</dbReference>
<evidence type="ECO:0000313" key="3">
    <source>
        <dbReference type="Proteomes" id="UP001597085"/>
    </source>
</evidence>
<dbReference type="InterPro" id="IPR036812">
    <property type="entry name" value="NAD(P)_OxRdtase_dom_sf"/>
</dbReference>
<name>A0ABD6CK74_9EURY</name>
<dbReference type="AlphaFoldDB" id="A0ABD6CK74"/>
<dbReference type="PROSITE" id="PS00062">
    <property type="entry name" value="ALDOKETO_REDUCTASE_2"/>
    <property type="match status" value="1"/>
</dbReference>
<evidence type="ECO:0000313" key="2">
    <source>
        <dbReference type="EMBL" id="MFD1598287.1"/>
    </source>
</evidence>
<organism evidence="2 3">
    <name type="scientific">Halobellus rarus</name>
    <dbReference type="NCBI Taxonomy" id="1126237"/>
    <lineage>
        <taxon>Archaea</taxon>
        <taxon>Methanobacteriati</taxon>
        <taxon>Methanobacteriota</taxon>
        <taxon>Stenosarchaea group</taxon>
        <taxon>Halobacteria</taxon>
        <taxon>Halobacteriales</taxon>
        <taxon>Haloferacaceae</taxon>
        <taxon>Halobellus</taxon>
    </lineage>
</organism>
<keyword evidence="3" id="KW-1185">Reference proteome</keyword>
<dbReference type="InterPro" id="IPR020471">
    <property type="entry name" value="AKR"/>
</dbReference>
<dbReference type="InterPro" id="IPR023210">
    <property type="entry name" value="NADP_OxRdtase_dom"/>
</dbReference>
<feature type="domain" description="NADP-dependent oxidoreductase" evidence="1">
    <location>
        <begin position="5"/>
        <end position="250"/>
    </location>
</feature>
<gene>
    <name evidence="2" type="ORF">ACFSBX_04870</name>
</gene>
<dbReference type="InterPro" id="IPR018170">
    <property type="entry name" value="Aldo/ket_reductase_CS"/>
</dbReference>
<dbReference type="PRINTS" id="PR00069">
    <property type="entry name" value="ALDKETRDTASE"/>
</dbReference>
<comment type="caution">
    <text evidence="2">The sequence shown here is derived from an EMBL/GenBank/DDBJ whole genome shotgun (WGS) entry which is preliminary data.</text>
</comment>
<dbReference type="SUPFAM" id="SSF51430">
    <property type="entry name" value="NAD(P)-linked oxidoreductase"/>
    <property type="match status" value="1"/>
</dbReference>
<dbReference type="PANTHER" id="PTHR43638:SF3">
    <property type="entry name" value="ALDEHYDE REDUCTASE"/>
    <property type="match status" value="1"/>
</dbReference>
<dbReference type="Pfam" id="PF00248">
    <property type="entry name" value="Aldo_ket_red"/>
    <property type="match status" value="1"/>
</dbReference>
<dbReference type="PIRSF" id="PIRSF000097">
    <property type="entry name" value="AKR"/>
    <property type="match status" value="1"/>
</dbReference>
<sequence>MELPPLGLGTYKLTDPEDTPAAVATAVDLGYDHVDTAQMYGNEALVARGLARADRDADDVFVATKLDTGNLAYDDVLATARESAERLDVDSIDLLYVHWPTETYDPEETLPALDELVDEGVVERVGLSNFRPDQLEAAIDRLDTPLFAHQVEMHPLLPQTELHELAVEHGHRLVAYCPIARNRVAEVDTIADVAEKHGATPAQVSLAWLLAKESVTPIPRSGTAAHIRENYEAQDLELDDGDVAAIDDVDRRHRIVDFESAPWNQI</sequence>
<accession>A0ABD6CK74</accession>
<dbReference type="PANTHER" id="PTHR43638">
    <property type="entry name" value="OXIDOREDUCTASE, ALDO/KETO REDUCTASE FAMILY PROTEIN"/>
    <property type="match status" value="1"/>
</dbReference>
<dbReference type="EMBL" id="JBHUDK010000004">
    <property type="protein sequence ID" value="MFD1598287.1"/>
    <property type="molecule type" value="Genomic_DNA"/>
</dbReference>
<dbReference type="RefSeq" id="WP_256422548.1">
    <property type="nucleotide sequence ID" value="NZ_JANHDI010000013.1"/>
</dbReference>
<dbReference type="Proteomes" id="UP001597085">
    <property type="component" value="Unassembled WGS sequence"/>
</dbReference>
<protein>
    <submittedName>
        <fullName evidence="2">Aldo/keto reductase</fullName>
    </submittedName>
</protein>
<proteinExistence type="predicted"/>
<reference evidence="2 3" key="1">
    <citation type="journal article" date="2019" name="Int. J. Syst. Evol. Microbiol.">
        <title>The Global Catalogue of Microorganisms (GCM) 10K type strain sequencing project: providing services to taxonomists for standard genome sequencing and annotation.</title>
        <authorList>
            <consortium name="The Broad Institute Genomics Platform"/>
            <consortium name="The Broad Institute Genome Sequencing Center for Infectious Disease"/>
            <person name="Wu L."/>
            <person name="Ma J."/>
        </authorList>
    </citation>
    <scope>NUCLEOTIDE SEQUENCE [LARGE SCALE GENOMIC DNA]</scope>
    <source>
        <strain evidence="2 3">CGMCC 1.12121</strain>
    </source>
</reference>